<sequence>MGITIKNAYIGQPPAANTTLYTCPANTQARVLKCTATNDTTTAQTISFHKVPSGDAVGDDVLIMNSKAIGPKETYECPEVVGQVLDAGDLLSAIAGGANQITVSLDVVEIV</sequence>
<protein>
    <submittedName>
        <fullName evidence="1">Uncharacterized protein</fullName>
    </submittedName>
</protein>
<reference evidence="1" key="1">
    <citation type="submission" date="2020-03" db="EMBL/GenBank/DDBJ databases">
        <title>The deep terrestrial virosphere.</title>
        <authorList>
            <person name="Holmfeldt K."/>
            <person name="Nilsson E."/>
            <person name="Simone D."/>
            <person name="Lopez-Fernandez M."/>
            <person name="Wu X."/>
            <person name="de Brujin I."/>
            <person name="Lundin D."/>
            <person name="Andersson A."/>
            <person name="Bertilsson S."/>
            <person name="Dopson M."/>
        </authorList>
    </citation>
    <scope>NUCLEOTIDE SEQUENCE</scope>
    <source>
        <strain evidence="1">MM415B01808</strain>
    </source>
</reference>
<dbReference type="AlphaFoldDB" id="A0A6M3IJX9"/>
<accession>A0A6M3IJX9</accession>
<organism evidence="1">
    <name type="scientific">viral metagenome</name>
    <dbReference type="NCBI Taxonomy" id="1070528"/>
    <lineage>
        <taxon>unclassified sequences</taxon>
        <taxon>metagenomes</taxon>
        <taxon>organismal metagenomes</taxon>
    </lineage>
</organism>
<gene>
    <name evidence="1" type="ORF">MM415B01808_0002</name>
</gene>
<dbReference type="EMBL" id="MT141234">
    <property type="protein sequence ID" value="QJA56692.1"/>
    <property type="molecule type" value="Genomic_DNA"/>
</dbReference>
<proteinExistence type="predicted"/>
<name>A0A6M3IJX9_9ZZZZ</name>
<evidence type="ECO:0000313" key="1">
    <source>
        <dbReference type="EMBL" id="QJA56692.1"/>
    </source>
</evidence>